<dbReference type="InterPro" id="IPR036400">
    <property type="entry name" value="Cyt_B5-like_heme/steroid_sf"/>
</dbReference>
<dbReference type="FunFam" id="3.10.120.10:FF:000003">
    <property type="entry name" value="membrane-associated progesterone receptor component 1"/>
    <property type="match status" value="2"/>
</dbReference>
<dbReference type="EMBL" id="DS566010">
    <property type="status" value="NOT_ANNOTATED_CDS"/>
    <property type="molecule type" value="Genomic_DNA"/>
</dbReference>
<comment type="similarity">
    <text evidence="1">Belongs to the cytochrome b5 family. MAPR subfamily.</text>
</comment>
<dbReference type="Pfam" id="PF00173">
    <property type="entry name" value="Cyt-b5"/>
    <property type="match status" value="4"/>
</dbReference>
<dbReference type="GO" id="GO:0046872">
    <property type="term" value="F:metal ion binding"/>
    <property type="evidence" value="ECO:0007669"/>
    <property type="project" value="UniProtKB-KW"/>
</dbReference>
<proteinExistence type="inferred from homology"/>
<dbReference type="VEuPathDB" id="FungiDB:KRP23_6718"/>
<dbReference type="eggNOG" id="KOG1110">
    <property type="taxonomic scope" value="Eukaryota"/>
</dbReference>
<dbReference type="VEuPathDB" id="FungiDB:KRP22_10173"/>
<feature type="domain" description="Cytochrome b5 heme-binding" evidence="4">
    <location>
        <begin position="560"/>
        <end position="662"/>
    </location>
</feature>
<feature type="transmembrane region" description="Helical" evidence="3">
    <location>
        <begin position="135"/>
        <end position="155"/>
    </location>
</feature>
<reference evidence="6" key="1">
    <citation type="journal article" date="2006" name="Science">
        <title>Phytophthora genome sequences uncover evolutionary origins and mechanisms of pathogenesis.</title>
        <authorList>
            <person name="Tyler B.M."/>
            <person name="Tripathy S."/>
            <person name="Zhang X."/>
            <person name="Dehal P."/>
            <person name="Jiang R.H."/>
            <person name="Aerts A."/>
            <person name="Arredondo F.D."/>
            <person name="Baxter L."/>
            <person name="Bensasson D."/>
            <person name="Beynon J.L."/>
            <person name="Chapman J."/>
            <person name="Damasceno C.M."/>
            <person name="Dorrance A.E."/>
            <person name="Dou D."/>
            <person name="Dickerman A.W."/>
            <person name="Dubchak I.L."/>
            <person name="Garbelotto M."/>
            <person name="Gijzen M."/>
            <person name="Gordon S.G."/>
            <person name="Govers F."/>
            <person name="Grunwald N.J."/>
            <person name="Huang W."/>
            <person name="Ivors K.L."/>
            <person name="Jones R.W."/>
            <person name="Kamoun S."/>
            <person name="Krampis K."/>
            <person name="Lamour K.H."/>
            <person name="Lee M.K."/>
            <person name="McDonald W.H."/>
            <person name="Medina M."/>
            <person name="Meijer H.J."/>
            <person name="Nordberg E.K."/>
            <person name="Maclean D.J."/>
            <person name="Ospina-Giraldo M.D."/>
            <person name="Morris P.F."/>
            <person name="Phuntumart V."/>
            <person name="Putnam N.H."/>
            <person name="Rash S."/>
            <person name="Rose J.K."/>
            <person name="Sakihama Y."/>
            <person name="Salamov A.A."/>
            <person name="Savidor A."/>
            <person name="Scheuring C.F."/>
            <person name="Smith B.M."/>
            <person name="Sobral B.W."/>
            <person name="Terry A."/>
            <person name="Torto-Alalibo T.A."/>
            <person name="Win J."/>
            <person name="Xu Z."/>
            <person name="Zhang H."/>
            <person name="Grigoriev I.V."/>
            <person name="Rokhsar D.S."/>
            <person name="Boore J.L."/>
        </authorList>
    </citation>
    <scope>NUCLEOTIDE SEQUENCE [LARGE SCALE GENOMIC DNA]</scope>
    <source>
        <strain evidence="6">Pr102</strain>
    </source>
</reference>
<sequence length="768" mass="85907">MKVLLIMAFVLSVVLHGLLLPIEWISMLFLSPETVDASVRAFRYAAASTVPFLLIGVCRYFSVNMFENAFFAGLATRDAALAKQIRQKKAIYWDWEYVRHLMRFGLRQLGFGLVALVAKPLLGVLIPIAQFGYRIRHMEVAFLVPIFVAFVFPATREAALQLVHMWLDSRAMIRELFDPIIARLKSAAKDGDPNVSTDLLTDMEIDSEDHDRHAEQRDWHQSGSDAARLGFGLVFCYMLQVPFLGPFAWFMGFASAVQASGAHVEKMDSNLFVGAGVAVAAVMAVKYLNARADAAQQRAYEVAKARQEALKAEREKPLERRFFTPEELLPFNGDDEQPIYIAVLDEVYDVSRKRDFYGPGEGYHLFAGRDASRALAKMSFEKEDLDSTELSDLSFMDKETLNDWVTKFSVYNSYPNVGRVLRRRDLTLEQLRPFNGVDDPRKTVYVAVKGNIYDVTLDGLQHYGPEGGYKQFAGRDCSRSLACMSFLDEYLDNPTLEGITEQQQDTLNKWEDKFKEKYPVVGKLIHSNADMGNAVGTPPAGPNSLPTSGGSKEPPGRRHLTVEQLATFNGGAEGKDPIYISVKSEVYDVSSSREVYGPSGKYAALAGKDVTRALASGKLDDAEELATLDLSDLTPAQLQTLDEWLDKFRSDEHKYTNMGRLVDANLRLSVQELLPFNGVDNARQTILVGINGVLYDVTMNGLEFYGPDGMYGQFAGRDASKALACMSLEEEALENPSIQELTPEQRKTLDDWVKRFEGKYAVVGRLRQ</sequence>
<dbReference type="PANTHER" id="PTHR10281:SF76">
    <property type="entry name" value="CALCUTTA CUP-RELATED"/>
    <property type="match status" value="1"/>
</dbReference>
<dbReference type="AlphaFoldDB" id="H3HBJ0"/>
<keyword evidence="3" id="KW-1133">Transmembrane helix</keyword>
<evidence type="ECO:0000256" key="1">
    <source>
        <dbReference type="ARBA" id="ARBA00038357"/>
    </source>
</evidence>
<evidence type="ECO:0000256" key="2">
    <source>
        <dbReference type="SAM" id="MobiDB-lite"/>
    </source>
</evidence>
<accession>H3HBJ0</accession>
<dbReference type="InterPro" id="IPR050577">
    <property type="entry name" value="MAPR/NEUFC/NENF-like"/>
</dbReference>
<protein>
    <recommendedName>
        <fullName evidence="4">Cytochrome b5 heme-binding domain-containing protein</fullName>
    </recommendedName>
</protein>
<reference evidence="5" key="2">
    <citation type="submission" date="2015-06" db="UniProtKB">
        <authorList>
            <consortium name="EnsemblProtists"/>
        </authorList>
    </citation>
    <scope>IDENTIFICATION</scope>
    <source>
        <strain evidence="5">Pr102</strain>
    </source>
</reference>
<dbReference type="HOGENOM" id="CLU_363894_0_0_1"/>
<evidence type="ECO:0000313" key="5">
    <source>
        <dbReference type="EnsemblProtists" id="Phyra94214"/>
    </source>
</evidence>
<dbReference type="Proteomes" id="UP000005238">
    <property type="component" value="Unassembled WGS sequence"/>
</dbReference>
<dbReference type="InParanoid" id="H3HBJ0"/>
<dbReference type="OMA" id="ANWATRF"/>
<evidence type="ECO:0000259" key="4">
    <source>
        <dbReference type="SMART" id="SM01117"/>
    </source>
</evidence>
<keyword evidence="6" id="KW-1185">Reference proteome</keyword>
<dbReference type="GO" id="GO:0012505">
    <property type="term" value="C:endomembrane system"/>
    <property type="evidence" value="ECO:0000318"/>
    <property type="project" value="GO_Central"/>
</dbReference>
<keyword evidence="3" id="KW-0472">Membrane</keyword>
<feature type="domain" description="Cytochrome b5 heme-binding" evidence="4">
    <location>
        <begin position="323"/>
        <end position="421"/>
    </location>
</feature>
<evidence type="ECO:0000313" key="6">
    <source>
        <dbReference type="Proteomes" id="UP000005238"/>
    </source>
</evidence>
<dbReference type="GO" id="GO:0005783">
    <property type="term" value="C:endoplasmic reticulum"/>
    <property type="evidence" value="ECO:0000318"/>
    <property type="project" value="GO_Central"/>
</dbReference>
<evidence type="ECO:0000256" key="3">
    <source>
        <dbReference type="SAM" id="Phobius"/>
    </source>
</evidence>
<dbReference type="VEuPathDB" id="FungiDB:KRP22_10172"/>
<dbReference type="SMART" id="SM01117">
    <property type="entry name" value="Cyt-b5"/>
    <property type="match status" value="4"/>
</dbReference>
<dbReference type="InterPro" id="IPR001199">
    <property type="entry name" value="Cyt_B5-like_heme/steroid-bd"/>
</dbReference>
<dbReference type="STRING" id="164328.H3HBJ0"/>
<dbReference type="VEuPathDB" id="FungiDB:KRP22_10174"/>
<organism evidence="5 6">
    <name type="scientific">Phytophthora ramorum</name>
    <name type="common">Sudden oak death agent</name>
    <dbReference type="NCBI Taxonomy" id="164328"/>
    <lineage>
        <taxon>Eukaryota</taxon>
        <taxon>Sar</taxon>
        <taxon>Stramenopiles</taxon>
        <taxon>Oomycota</taxon>
        <taxon>Peronosporomycetes</taxon>
        <taxon>Peronosporales</taxon>
        <taxon>Peronosporaceae</taxon>
        <taxon>Phytophthora</taxon>
    </lineage>
</organism>
<feature type="transmembrane region" description="Helical" evidence="3">
    <location>
        <begin position="109"/>
        <end position="129"/>
    </location>
</feature>
<feature type="transmembrane region" description="Helical" evidence="3">
    <location>
        <begin position="229"/>
        <end position="251"/>
    </location>
</feature>
<dbReference type="PANTHER" id="PTHR10281">
    <property type="entry name" value="MEMBRANE-ASSOCIATED PROGESTERONE RECEPTOR COMPONENT-RELATED"/>
    <property type="match status" value="1"/>
</dbReference>
<feature type="domain" description="Cytochrome b5 heme-binding" evidence="4">
    <location>
        <begin position="426"/>
        <end position="525"/>
    </location>
</feature>
<dbReference type="VEuPathDB" id="FungiDB:KRP23_6717"/>
<feature type="transmembrane region" description="Helical" evidence="3">
    <location>
        <begin position="271"/>
        <end position="288"/>
    </location>
</feature>
<dbReference type="SUPFAM" id="SSF55856">
    <property type="entry name" value="Cytochrome b5-like heme/steroid binding domain"/>
    <property type="match status" value="4"/>
</dbReference>
<feature type="domain" description="Cytochrome b5 heme-binding" evidence="4">
    <location>
        <begin position="668"/>
        <end position="767"/>
    </location>
</feature>
<dbReference type="VEuPathDB" id="FungiDB:KRP23_6716"/>
<name>H3HBJ0_PHYRM</name>
<dbReference type="GO" id="GO:0016020">
    <property type="term" value="C:membrane"/>
    <property type="evidence" value="ECO:0000318"/>
    <property type="project" value="GO_Central"/>
</dbReference>
<dbReference type="Gene3D" id="3.10.120.10">
    <property type="entry name" value="Cytochrome b5-like heme/steroid binding domain"/>
    <property type="match status" value="4"/>
</dbReference>
<feature type="region of interest" description="Disordered" evidence="2">
    <location>
        <begin position="529"/>
        <end position="558"/>
    </location>
</feature>
<keyword evidence="3" id="KW-0812">Transmembrane</keyword>
<feature type="transmembrane region" description="Helical" evidence="3">
    <location>
        <begin position="41"/>
        <end position="61"/>
    </location>
</feature>
<dbReference type="EnsemblProtists" id="Phyra94214">
    <property type="protein sequence ID" value="Phyra94214"/>
    <property type="gene ID" value="Phyra94214"/>
</dbReference>